<dbReference type="GO" id="GO:0016747">
    <property type="term" value="F:acyltransferase activity, transferring groups other than amino-acyl groups"/>
    <property type="evidence" value="ECO:0007669"/>
    <property type="project" value="InterPro"/>
</dbReference>
<organism evidence="2 3">
    <name type="scientific">Nocardia farcinica</name>
    <dbReference type="NCBI Taxonomy" id="37329"/>
    <lineage>
        <taxon>Bacteria</taxon>
        <taxon>Bacillati</taxon>
        <taxon>Actinomycetota</taxon>
        <taxon>Actinomycetes</taxon>
        <taxon>Mycobacteriales</taxon>
        <taxon>Nocardiaceae</taxon>
        <taxon>Nocardia</taxon>
    </lineage>
</organism>
<dbReference type="CDD" id="cd04301">
    <property type="entry name" value="NAT_SF"/>
    <property type="match status" value="1"/>
</dbReference>
<dbReference type="AlphaFoldDB" id="A0A0H5NZU2"/>
<sequence>MSTDLVYREPTEEDHARVLAVLDEWWGGLGGAEGSRQRAGLLPRLFFQHFTDTSTVVERDGQLVGFLIGFLSQSRPDEAYIHFVGVAPDLHGHGLGRALYERFFALVRARGRRIVRAITSDTNTASQAFHARMGFTVSTAAYPGYDGPNTVRVTFERVLED</sequence>
<dbReference type="KEGG" id="nfr:ERS450000_01444"/>
<keyword evidence="2" id="KW-0808">Transferase</keyword>
<dbReference type="PANTHER" id="PTHR43072">
    <property type="entry name" value="N-ACETYLTRANSFERASE"/>
    <property type="match status" value="1"/>
</dbReference>
<dbReference type="Gene3D" id="3.40.630.30">
    <property type="match status" value="1"/>
</dbReference>
<dbReference type="Pfam" id="PF00583">
    <property type="entry name" value="Acetyltransf_1"/>
    <property type="match status" value="1"/>
</dbReference>
<dbReference type="PANTHER" id="PTHR43072:SF36">
    <property type="entry name" value="RIBOSOMAL-PROTEIN-ALANINE ACETYLTRANSFERASE"/>
    <property type="match status" value="1"/>
</dbReference>
<dbReference type="InterPro" id="IPR000182">
    <property type="entry name" value="GNAT_dom"/>
</dbReference>
<dbReference type="SUPFAM" id="SSF55729">
    <property type="entry name" value="Acyl-CoA N-acyltransferases (Nat)"/>
    <property type="match status" value="1"/>
</dbReference>
<evidence type="ECO:0000313" key="2">
    <source>
        <dbReference type="EMBL" id="CRY75646.1"/>
    </source>
</evidence>
<dbReference type="EMBL" id="LN868938">
    <property type="protein sequence ID" value="CRY75646.1"/>
    <property type="molecule type" value="Genomic_DNA"/>
</dbReference>
<reference evidence="3" key="1">
    <citation type="submission" date="2015-03" db="EMBL/GenBank/DDBJ databases">
        <authorList>
            <consortium name="Pathogen Informatics"/>
        </authorList>
    </citation>
    <scope>NUCLEOTIDE SEQUENCE [LARGE SCALE GENOMIC DNA]</scope>
    <source>
        <strain evidence="3">NCTC11134</strain>
    </source>
</reference>
<proteinExistence type="predicted"/>
<protein>
    <submittedName>
        <fullName evidence="2">Predicted acetyltransferase, GNAT superfamily</fullName>
    </submittedName>
</protein>
<evidence type="ECO:0000259" key="1">
    <source>
        <dbReference type="PROSITE" id="PS51186"/>
    </source>
</evidence>
<dbReference type="PIRSF" id="PIRSF037663">
    <property type="entry name" value="Acetyltransf_GNAT_prd"/>
    <property type="match status" value="1"/>
</dbReference>
<dbReference type="InterPro" id="IPR017255">
    <property type="entry name" value="AcTrfase_GNAT_prd"/>
</dbReference>
<dbReference type="Proteomes" id="UP000057820">
    <property type="component" value="Chromosome 1"/>
</dbReference>
<name>A0A0H5NZU2_NOCFR</name>
<dbReference type="PROSITE" id="PS51186">
    <property type="entry name" value="GNAT"/>
    <property type="match status" value="1"/>
</dbReference>
<evidence type="ECO:0000313" key="3">
    <source>
        <dbReference type="Proteomes" id="UP000057820"/>
    </source>
</evidence>
<gene>
    <name evidence="2" type="primary">yqjY</name>
    <name evidence="2" type="ORF">ERS450000_01444</name>
</gene>
<dbReference type="RefSeq" id="WP_076573455.1">
    <property type="nucleotide sequence ID" value="NZ_CP031418.1"/>
</dbReference>
<dbReference type="InterPro" id="IPR016181">
    <property type="entry name" value="Acyl_CoA_acyltransferase"/>
</dbReference>
<accession>A0A0H5NZU2</accession>
<feature type="domain" description="N-acetyltransferase" evidence="1">
    <location>
        <begin position="5"/>
        <end position="160"/>
    </location>
</feature>